<comment type="similarity">
    <text evidence="1">Belongs to the type-I restriction system S methylase family.</text>
</comment>
<evidence type="ECO:0000256" key="1">
    <source>
        <dbReference type="ARBA" id="ARBA00010923"/>
    </source>
</evidence>
<evidence type="ECO:0000256" key="3">
    <source>
        <dbReference type="ARBA" id="ARBA00023125"/>
    </source>
</evidence>
<evidence type="ECO:0000313" key="5">
    <source>
        <dbReference type="EMBL" id="KUK86472.1"/>
    </source>
</evidence>
<dbReference type="Gene3D" id="3.90.220.20">
    <property type="entry name" value="DNA methylase specificity domains"/>
    <property type="match status" value="2"/>
</dbReference>
<evidence type="ECO:0000259" key="4">
    <source>
        <dbReference type="Pfam" id="PF01420"/>
    </source>
</evidence>
<name>A0A117M655_UNCT6</name>
<accession>A0A117M655</accession>
<dbReference type="SUPFAM" id="SSF116734">
    <property type="entry name" value="DNA methylase specificity domain"/>
    <property type="match status" value="2"/>
</dbReference>
<feature type="domain" description="Type I restriction modification DNA specificity" evidence="4">
    <location>
        <begin position="4"/>
        <end position="157"/>
    </location>
</feature>
<dbReference type="GO" id="GO:0003677">
    <property type="term" value="F:DNA binding"/>
    <property type="evidence" value="ECO:0007669"/>
    <property type="project" value="UniProtKB-KW"/>
</dbReference>
<dbReference type="GO" id="GO:0009307">
    <property type="term" value="P:DNA restriction-modification system"/>
    <property type="evidence" value="ECO:0007669"/>
    <property type="project" value="UniProtKB-KW"/>
</dbReference>
<dbReference type="PANTHER" id="PTHR30408:SF13">
    <property type="entry name" value="TYPE I RESTRICTION ENZYME HINDI SPECIFICITY SUBUNIT"/>
    <property type="match status" value="1"/>
</dbReference>
<proteinExistence type="inferred from homology"/>
<sequence length="389" mass="45211">MKNKWKTTELGDICKFNYGKGLPKRKRIHGIYPVYGSGGIVDYNKEYYIKGPGIIVGRKGTIGSVYFEKKNFFPIDTVFYITENKEVYDIRFLYYLLLDLGLYRLNSDAAVPGLNRNVAYQQKISLPSLNIQNKISSILSAYDDLIENNTRRIKILEEMAQLIYREWFVHFRFPGHEKVKMVDSELGKIPEGWEVRKLEDFVDFIKGFEPGTKNYLDKKMPNTIPFLRVGDLNDRRSQIWIYKNIAKDRILNKKDIALTLDGTPGIVKIGNHGAYSSGIQKVVIKDKKITWAYLYFLLKSEQIQETIKAYSSGTTIIHAGFSRKYMKFLIPRKEIVYDFEKCVSTLLQLKLILEEKNDFLRINRDYLLPKLISGTIDVSDLDIKTEEIK</sequence>
<evidence type="ECO:0000313" key="6">
    <source>
        <dbReference type="Proteomes" id="UP000053467"/>
    </source>
</evidence>
<dbReference type="InterPro" id="IPR000055">
    <property type="entry name" value="Restrct_endonuc_typeI_TRD"/>
</dbReference>
<feature type="domain" description="Type I restriction modification DNA specificity" evidence="4">
    <location>
        <begin position="190"/>
        <end position="320"/>
    </location>
</feature>
<comment type="caution">
    <text evidence="5">The sequence shown here is derived from an EMBL/GenBank/DDBJ whole genome shotgun (WGS) entry which is preliminary data.</text>
</comment>
<protein>
    <submittedName>
        <fullName evidence="5">Restriction modification system DNA specificity domain protein</fullName>
    </submittedName>
</protein>
<evidence type="ECO:0000256" key="2">
    <source>
        <dbReference type="ARBA" id="ARBA00022747"/>
    </source>
</evidence>
<dbReference type="Proteomes" id="UP000053467">
    <property type="component" value="Unassembled WGS sequence"/>
</dbReference>
<dbReference type="Pfam" id="PF01420">
    <property type="entry name" value="Methylase_S"/>
    <property type="match status" value="2"/>
</dbReference>
<keyword evidence="3" id="KW-0238">DNA-binding</keyword>
<gene>
    <name evidence="5" type="ORF">XE03_1488</name>
</gene>
<dbReference type="EMBL" id="LGGX01000018">
    <property type="protein sequence ID" value="KUK86472.1"/>
    <property type="molecule type" value="Genomic_DNA"/>
</dbReference>
<dbReference type="CDD" id="cd17267">
    <property type="entry name" value="RMtype1_S_EcoAO83I-TRD1-CR1_like"/>
    <property type="match status" value="1"/>
</dbReference>
<dbReference type="Gene3D" id="1.10.287.1120">
    <property type="entry name" value="Bipartite methylase S protein"/>
    <property type="match status" value="1"/>
</dbReference>
<dbReference type="InterPro" id="IPR044946">
    <property type="entry name" value="Restrct_endonuc_typeI_TRD_sf"/>
</dbReference>
<dbReference type="InterPro" id="IPR052021">
    <property type="entry name" value="Type-I_RS_S_subunit"/>
</dbReference>
<dbReference type="AlphaFoldDB" id="A0A117M655"/>
<dbReference type="PATRIC" id="fig|1635277.3.peg.845"/>
<dbReference type="PANTHER" id="PTHR30408">
    <property type="entry name" value="TYPE-1 RESTRICTION ENZYME ECOKI SPECIFICITY PROTEIN"/>
    <property type="match status" value="1"/>
</dbReference>
<organism evidence="5 6">
    <name type="scientific">candidate division TA06 bacterium 34_109</name>
    <dbReference type="NCBI Taxonomy" id="1635277"/>
    <lineage>
        <taxon>Bacteria</taxon>
        <taxon>Bacteria division TA06</taxon>
    </lineage>
</organism>
<keyword evidence="2" id="KW-0680">Restriction system</keyword>
<reference evidence="6" key="1">
    <citation type="journal article" date="2015" name="MBio">
        <title>Genome-Resolved Metagenomic Analysis Reveals Roles for Candidate Phyla and Other Microbial Community Members in Biogeochemical Transformations in Oil Reservoirs.</title>
        <authorList>
            <person name="Hu P."/>
            <person name="Tom L."/>
            <person name="Singh A."/>
            <person name="Thomas B.C."/>
            <person name="Baker B.J."/>
            <person name="Piceno Y.M."/>
            <person name="Andersen G.L."/>
            <person name="Banfield J.F."/>
        </authorList>
    </citation>
    <scope>NUCLEOTIDE SEQUENCE [LARGE SCALE GENOMIC DNA]</scope>
</reference>